<dbReference type="Gene3D" id="3.40.1190.20">
    <property type="match status" value="1"/>
</dbReference>
<dbReference type="InterPro" id="IPR029056">
    <property type="entry name" value="Ribokinase-like"/>
</dbReference>
<name>A0A1I2C2I2_9BACT</name>
<keyword evidence="1" id="KW-0808">Transferase</keyword>
<accession>A0A1I2C2I2</accession>
<dbReference type="RefSeq" id="WP_091539774.1">
    <property type="nucleotide sequence ID" value="NZ_FONY01000004.1"/>
</dbReference>
<keyword evidence="1" id="KW-0418">Kinase</keyword>
<evidence type="ECO:0000313" key="1">
    <source>
        <dbReference type="EMBL" id="SFE61810.1"/>
    </source>
</evidence>
<dbReference type="GO" id="GO:0016301">
    <property type="term" value="F:kinase activity"/>
    <property type="evidence" value="ECO:0007669"/>
    <property type="project" value="UniProtKB-KW"/>
</dbReference>
<organism evidence="1 2">
    <name type="scientific">Thermoflexibacter ruber</name>
    <dbReference type="NCBI Taxonomy" id="1003"/>
    <lineage>
        <taxon>Bacteria</taxon>
        <taxon>Pseudomonadati</taxon>
        <taxon>Bacteroidota</taxon>
        <taxon>Cytophagia</taxon>
        <taxon>Cytophagales</taxon>
        <taxon>Thermoflexibacteraceae</taxon>
        <taxon>Thermoflexibacter</taxon>
    </lineage>
</organism>
<reference evidence="1 2" key="1">
    <citation type="submission" date="2016-10" db="EMBL/GenBank/DDBJ databases">
        <authorList>
            <person name="de Groot N.N."/>
        </authorList>
    </citation>
    <scope>NUCLEOTIDE SEQUENCE [LARGE SCALE GENOMIC DNA]</scope>
    <source>
        <strain>GEY</strain>
        <strain evidence="2">DSM 9560</strain>
    </source>
</reference>
<dbReference type="AlphaFoldDB" id="A0A1I2C2I2"/>
<dbReference type="SUPFAM" id="SSF53613">
    <property type="entry name" value="Ribokinase-like"/>
    <property type="match status" value="1"/>
</dbReference>
<sequence>MSLIQQTIDKLSTLVTQALPYQMFVGFDGYLDYIQHVVKSKDSTGKSTYFETITDLSKHLQTLAGKSGQLEVSTQEIKIGGNAPILANALASLGIKNYCFGAMGFPQLHAEFKSMHPLCELVTFGMSGVTHAMEFGDGKLMFSDLGTFERVNWNYLKSIIGIDKFYTCIAKSQVVALVDWVNLPQATDIWRGILAEVVRPLGKPDKHFLFDLCDPSKKSPDDIRQVLDLISEFANLGTVTLGMNENETRKVWLALKGLPLTASEANEQDLKEITHFIYHTLQIQHLLVHPTTYTLVCDKNGLQEIKGREVTQPKVLTGGGDNLNAGYCLGVLAGFELNQCALLGMATSGAYIQNGHSPSIQELISYLEEMKKES</sequence>
<dbReference type="EMBL" id="FONY01000004">
    <property type="protein sequence ID" value="SFE61810.1"/>
    <property type="molecule type" value="Genomic_DNA"/>
</dbReference>
<dbReference type="Pfam" id="PF25270">
    <property type="entry name" value="Khk"/>
    <property type="match status" value="1"/>
</dbReference>
<evidence type="ECO:0000313" key="2">
    <source>
        <dbReference type="Proteomes" id="UP000199513"/>
    </source>
</evidence>
<dbReference type="OrthoDB" id="787163at2"/>
<proteinExistence type="predicted"/>
<protein>
    <submittedName>
        <fullName evidence="1">Sugar or nucleoside kinase, ribokinase family</fullName>
    </submittedName>
</protein>
<dbReference type="InterPro" id="IPR057621">
    <property type="entry name" value="Khk_prokaryotic"/>
</dbReference>
<keyword evidence="2" id="KW-1185">Reference proteome</keyword>
<gene>
    <name evidence="1" type="ORF">SAMN04488541_100422</name>
</gene>
<dbReference type="STRING" id="1003.SAMN04488541_100422"/>
<dbReference type="Proteomes" id="UP000199513">
    <property type="component" value="Unassembled WGS sequence"/>
</dbReference>